<dbReference type="PANTHER" id="PTHR40590">
    <property type="entry name" value="CYTOPLASMIC PROTEIN-RELATED"/>
    <property type="match status" value="1"/>
</dbReference>
<reference evidence="1 2" key="1">
    <citation type="submission" date="2015-03" db="EMBL/GenBank/DDBJ databases">
        <title>Genome assembly of Sandaracinus amylolyticus DSM 53668.</title>
        <authorList>
            <person name="Sharma G."/>
            <person name="Subramanian S."/>
        </authorList>
    </citation>
    <scope>NUCLEOTIDE SEQUENCE [LARGE SCALE GENOMIC DNA]</scope>
    <source>
        <strain evidence="1 2">DSM 53668</strain>
    </source>
</reference>
<sequence>MSITMRLLLVLSCSLFLVACGGGGGAPLRVGVGGDVTRQHRAPDPDPVADATPRAWLWEISGGGSLAPSYVLGTMHLGVTRRRALPPPLDEFLQQSRVVVMEIDPRELDRMFAGEGAAAPTSSAAPRRVSRREWLDRALPPATWQLLVDELGARVAPDVLRRMPPGLLSLYLSQVRMAEVEALEEGRTPVRGAASTARLDQSIFEWAVAMGRPVIPLETPEQALDALERVSHGSALDGLREVLERADDARAEQARLREAYLSLDDARTRALLDEEMDAETREILLLARNRAWMENLIPQIEEGRAFVAVGLAHLLGEQSVLSMLEARGFQVRRVGGRERPPQREHARR</sequence>
<evidence type="ECO:0008006" key="3">
    <source>
        <dbReference type="Google" id="ProtNLM"/>
    </source>
</evidence>
<evidence type="ECO:0000313" key="1">
    <source>
        <dbReference type="EMBL" id="AKF03525.1"/>
    </source>
</evidence>
<accession>A0A0F6VZE2</accession>
<dbReference type="PROSITE" id="PS51257">
    <property type="entry name" value="PROKAR_LIPOPROTEIN"/>
    <property type="match status" value="1"/>
</dbReference>
<organism evidence="1 2">
    <name type="scientific">Sandaracinus amylolyticus</name>
    <dbReference type="NCBI Taxonomy" id="927083"/>
    <lineage>
        <taxon>Bacteria</taxon>
        <taxon>Pseudomonadati</taxon>
        <taxon>Myxococcota</taxon>
        <taxon>Polyangia</taxon>
        <taxon>Polyangiales</taxon>
        <taxon>Sandaracinaceae</taxon>
        <taxon>Sandaracinus</taxon>
    </lineage>
</organism>
<dbReference type="AlphaFoldDB" id="A0A0F6VZE2"/>
<dbReference type="Pfam" id="PF01963">
    <property type="entry name" value="TraB_PrgY_gumN"/>
    <property type="match status" value="1"/>
</dbReference>
<dbReference type="RefSeq" id="WP_053230974.1">
    <property type="nucleotide sequence ID" value="NZ_CP011125.1"/>
</dbReference>
<keyword evidence="2" id="KW-1185">Reference proteome</keyword>
<dbReference type="CDD" id="cd14789">
    <property type="entry name" value="Tiki"/>
    <property type="match status" value="1"/>
</dbReference>
<dbReference type="PANTHER" id="PTHR40590:SF1">
    <property type="entry name" value="CYTOPLASMIC PROTEIN"/>
    <property type="match status" value="1"/>
</dbReference>
<dbReference type="KEGG" id="samy:DB32_000674"/>
<name>A0A0F6VZE2_9BACT</name>
<evidence type="ECO:0000313" key="2">
    <source>
        <dbReference type="Proteomes" id="UP000034883"/>
    </source>
</evidence>
<dbReference type="InterPro" id="IPR047111">
    <property type="entry name" value="YbaP-like"/>
</dbReference>
<protein>
    <recommendedName>
        <fullName evidence="3">TraB/GumN family protein</fullName>
    </recommendedName>
</protein>
<dbReference type="EMBL" id="CP011125">
    <property type="protein sequence ID" value="AKF03525.1"/>
    <property type="molecule type" value="Genomic_DNA"/>
</dbReference>
<dbReference type="InterPro" id="IPR002816">
    <property type="entry name" value="TraB/PrgY/GumN_fam"/>
</dbReference>
<dbReference type="Proteomes" id="UP000034883">
    <property type="component" value="Chromosome"/>
</dbReference>
<proteinExistence type="predicted"/>
<dbReference type="STRING" id="927083.DB32_000674"/>
<gene>
    <name evidence="1" type="ORF">DB32_000674</name>
</gene>